<organism evidence="3 4">
    <name type="scientific">Mucuna pruriens</name>
    <name type="common">Velvet bean</name>
    <name type="synonym">Dolichos pruriens</name>
    <dbReference type="NCBI Taxonomy" id="157652"/>
    <lineage>
        <taxon>Eukaryota</taxon>
        <taxon>Viridiplantae</taxon>
        <taxon>Streptophyta</taxon>
        <taxon>Embryophyta</taxon>
        <taxon>Tracheophyta</taxon>
        <taxon>Spermatophyta</taxon>
        <taxon>Magnoliopsida</taxon>
        <taxon>eudicotyledons</taxon>
        <taxon>Gunneridae</taxon>
        <taxon>Pentapetalae</taxon>
        <taxon>rosids</taxon>
        <taxon>fabids</taxon>
        <taxon>Fabales</taxon>
        <taxon>Fabaceae</taxon>
        <taxon>Papilionoideae</taxon>
        <taxon>50 kb inversion clade</taxon>
        <taxon>NPAAA clade</taxon>
        <taxon>indigoferoid/millettioid clade</taxon>
        <taxon>Phaseoleae</taxon>
        <taxon>Mucuna</taxon>
    </lineage>
</organism>
<keyword evidence="1" id="KW-0472">Membrane</keyword>
<dbReference type="PANTHER" id="PTHR46033:SF8">
    <property type="entry name" value="PROTEIN MAINTENANCE OF MERISTEMS-LIKE"/>
    <property type="match status" value="1"/>
</dbReference>
<feature type="domain" description="Aminotransferase-like plant mobile" evidence="2">
    <location>
        <begin position="255"/>
        <end position="381"/>
    </location>
</feature>
<keyword evidence="4" id="KW-1185">Reference proteome</keyword>
<dbReference type="Pfam" id="PF10536">
    <property type="entry name" value="PMD"/>
    <property type="match status" value="1"/>
</dbReference>
<evidence type="ECO:0000313" key="4">
    <source>
        <dbReference type="Proteomes" id="UP000257109"/>
    </source>
</evidence>
<name>A0A371H9U9_MUCPR</name>
<keyword evidence="1" id="KW-0812">Transmembrane</keyword>
<dbReference type="PANTHER" id="PTHR46033">
    <property type="entry name" value="PROTEIN MAIN-LIKE 2"/>
    <property type="match status" value="1"/>
</dbReference>
<dbReference type="Proteomes" id="UP000257109">
    <property type="component" value="Unassembled WGS sequence"/>
</dbReference>
<feature type="transmembrane region" description="Helical" evidence="1">
    <location>
        <begin position="33"/>
        <end position="51"/>
    </location>
</feature>
<reference evidence="3" key="1">
    <citation type="submission" date="2018-05" db="EMBL/GenBank/DDBJ databases">
        <title>Draft genome of Mucuna pruriens seed.</title>
        <authorList>
            <person name="Nnadi N.E."/>
            <person name="Vos R."/>
            <person name="Hasami M.H."/>
            <person name="Devisetty U.K."/>
            <person name="Aguiy J.C."/>
        </authorList>
    </citation>
    <scope>NUCLEOTIDE SEQUENCE [LARGE SCALE GENOMIC DNA]</scope>
    <source>
        <strain evidence="3">JCA_2017</strain>
    </source>
</reference>
<evidence type="ECO:0000313" key="3">
    <source>
        <dbReference type="EMBL" id="RDX99561.1"/>
    </source>
</evidence>
<dbReference type="GO" id="GO:0010073">
    <property type="term" value="P:meristem maintenance"/>
    <property type="evidence" value="ECO:0007669"/>
    <property type="project" value="InterPro"/>
</dbReference>
<dbReference type="STRING" id="157652.A0A371H9U9"/>
<gene>
    <name evidence="3" type="primary">MAIL3</name>
    <name evidence="3" type="ORF">CR513_17376</name>
</gene>
<dbReference type="OrthoDB" id="1433768at2759"/>
<dbReference type="InterPro" id="IPR019557">
    <property type="entry name" value="AminoTfrase-like_pln_mobile"/>
</dbReference>
<evidence type="ECO:0000259" key="2">
    <source>
        <dbReference type="Pfam" id="PF10536"/>
    </source>
</evidence>
<dbReference type="InterPro" id="IPR044824">
    <property type="entry name" value="MAIN-like"/>
</dbReference>
<dbReference type="AlphaFoldDB" id="A0A371H9U9"/>
<evidence type="ECO:0000256" key="1">
    <source>
        <dbReference type="SAM" id="Phobius"/>
    </source>
</evidence>
<comment type="caution">
    <text evidence="3">The sequence shown here is derived from an EMBL/GenBank/DDBJ whole genome shotgun (WGS) entry which is preliminary data.</text>
</comment>
<keyword evidence="1" id="KW-1133">Transmembrane helix</keyword>
<sequence>RHEVSSCLVLCDVTTLGKGCVLRRGSIGKVEHYNFMLFIVEIFIILIFVPPDHEAGRHAMWLTQQERAAPDTWAQSFLQKSPYSSDEAVLQRGSAPNESEQGDELTFLRPTTNDVERREGKRYIKRREQKRGEDPVEYYNFTLFIVEHCNFMLFIVLSKYEKLYCAFRSTQYFFVAVLEHALSNSKSETDVEPTFTRCKSVITRVSQVLFFPIDHALISTLVERWKLETHTFHMPLDQELVIGITNVNWSRFLNELFGIYPPEEEMRGSRPKMTWLKEHFDNVAYHAHSMLQILRFTQVYILKLIGGMLFSYHSRVFVHLKYAYFLLDLQQCGQNSWGSTILANLYRELCLATNIEYREISGAYLLMQWINGLLHIIKTDYQHIEKHSTSYKINNRVDRDNNNLFSILTLTTWLTCVLSLRLYESRMMINYIICHNIA</sequence>
<dbReference type="EMBL" id="QJKJ01003201">
    <property type="protein sequence ID" value="RDX99561.1"/>
    <property type="molecule type" value="Genomic_DNA"/>
</dbReference>
<feature type="non-terminal residue" evidence="3">
    <location>
        <position position="1"/>
    </location>
</feature>
<accession>A0A371H9U9</accession>
<feature type="non-terminal residue" evidence="3">
    <location>
        <position position="438"/>
    </location>
</feature>
<proteinExistence type="predicted"/>
<protein>
    <submittedName>
        <fullName evidence="3">Serine/threonine-protein phosphatase 7 long form-like protein</fullName>
    </submittedName>
</protein>